<evidence type="ECO:0000256" key="1">
    <source>
        <dbReference type="ARBA" id="ARBA00005594"/>
    </source>
</evidence>
<dbReference type="HAMAP" id="MF_00049_B">
    <property type="entry name" value="Leu_tRNA_synth_B"/>
    <property type="match status" value="1"/>
</dbReference>
<name>A0ABR3CQ49_9PEZI</name>
<evidence type="ECO:0000256" key="7">
    <source>
        <dbReference type="ARBA" id="ARBA00023146"/>
    </source>
</evidence>
<feature type="region of interest" description="Disordered" evidence="11">
    <location>
        <begin position="1031"/>
        <end position="1076"/>
    </location>
</feature>
<dbReference type="InterPro" id="IPR002302">
    <property type="entry name" value="Leu-tRNA-ligase"/>
</dbReference>
<dbReference type="InterPro" id="IPR015413">
    <property type="entry name" value="Methionyl/Leucyl_tRNA_Synth"/>
</dbReference>
<dbReference type="Gene3D" id="3.40.50.620">
    <property type="entry name" value="HUPs"/>
    <property type="match status" value="2"/>
</dbReference>
<sequence>MNGLNALVVGLRRPAALLPPLNARHVFRRSAFTQPDRLDFRAIDAKWRQRWADAAAARSRDSKPTDREKAYVLPMFPYPSGILHLGHLRVYTISDVLARFKHMQGYDVLHPMGWDSFGLPAENAAIERGVDPAEWTVSNIAKMKEQLEAMNGRWDWDREFMTCDPSFYKQTQRLFLLLHRRGLAYQAESLVNWDPVEKTVLANEQVNADGTSWRSGAKVERLNLKQWFLRITDFKEHLLNDLDLLAKDNRWPERVLSMQRNWIGKSRGSKLHFQIESSPESKSLGNVEVFTTRADTLFGVQYIALSLKHPLVLELAKTNLFLRTFLDKANRLPLDSKDGYLLPGVYAINPASAFATPDTQVQNQLPVYVAPYVLDDYGSGAVMGVPGHDYRDLAFWKKNRGREPIITVVTPDGADSAKQGGAFVHKGKLTSACGPFKGLDSDTAINQIVSDLAGKGYNAEHVDNWRLRDWLISRQRYWGTPIPIIHCNSCGAVPVPELSLPVELPKLKSGQMLGKGGNPLADIPEFVNTTCPKCKSPATRETDTMDTFMDSSWYFFRFADPHIEQALVRPRVAEGRLPVDIYVGGVEHAILHLLYARFISKFLSTTKLWRSGGGPDNKGEPFRNLITQGMVHGKTYTDPKTGRFLKPEEVDQSDPSKPIIKETGKPAGVSYEKMSKSKYNGVDPGECIAKYGADTTRAHMLFQAPVSEVLEWDESKITGIQRWLQRVWRVTNWAANSKMPEHYYNQKLKDVVIADDITLALHQTIKSVTTSLSSTYSLNTVVSDLTKLTNTLDDLHAKALMDDTLAVPGAQIYFNQAYNRGVKGLLTMLAPICPAFAEECWETLHRSTATEQAAWSSSLSSHNGTPAPAIPTPPPTAIPSIFDAPFPSYSDDLIAALSNRTLTTTVQINGKHAFTLTLPAPPDHLLAADAEYAPTANVHNNTPLDPLAAAAAPETDIPSKHFARRPFERWAVAHVFASSQGARMFGPGGRFDQLNPMKRVRSLVIVKYGRTINFVMGKVTRKDVRLMAEREARRYEDEEREEARRERGEEMERKRNEEVERKRKEIEEGGGVEKGK</sequence>
<feature type="domain" description="Methionyl/Leucyl tRNA synthetase" evidence="14">
    <location>
        <begin position="75"/>
        <end position="207"/>
    </location>
</feature>
<feature type="region of interest" description="Disordered" evidence="11">
    <location>
        <begin position="637"/>
        <end position="664"/>
    </location>
</feature>
<comment type="catalytic activity">
    <reaction evidence="9">
        <text>tRNA(Leu) + L-leucine + ATP = L-leucyl-tRNA(Leu) + AMP + diphosphate</text>
        <dbReference type="Rhea" id="RHEA:11688"/>
        <dbReference type="Rhea" id="RHEA-COMP:9613"/>
        <dbReference type="Rhea" id="RHEA-COMP:9622"/>
        <dbReference type="ChEBI" id="CHEBI:30616"/>
        <dbReference type="ChEBI" id="CHEBI:33019"/>
        <dbReference type="ChEBI" id="CHEBI:57427"/>
        <dbReference type="ChEBI" id="CHEBI:78442"/>
        <dbReference type="ChEBI" id="CHEBI:78494"/>
        <dbReference type="ChEBI" id="CHEBI:456215"/>
        <dbReference type="EC" id="6.1.1.4"/>
    </reaction>
</comment>
<keyword evidence="17" id="KW-1185">Reference proteome</keyword>
<evidence type="ECO:0000259" key="12">
    <source>
        <dbReference type="Pfam" id="PF00133"/>
    </source>
</evidence>
<dbReference type="Pfam" id="PF08264">
    <property type="entry name" value="Anticodon_1"/>
    <property type="match status" value="1"/>
</dbReference>
<evidence type="ECO:0000313" key="16">
    <source>
        <dbReference type="EMBL" id="KAL0262750.1"/>
    </source>
</evidence>
<feature type="domain" description="Leucyl-tRNA synthetase editing" evidence="15">
    <location>
        <begin position="260"/>
        <end position="452"/>
    </location>
</feature>
<dbReference type="Pfam" id="PF09334">
    <property type="entry name" value="tRNA-synt_1g"/>
    <property type="match status" value="1"/>
</dbReference>
<dbReference type="InterPro" id="IPR002300">
    <property type="entry name" value="aa-tRNA-synth_Ia"/>
</dbReference>
<evidence type="ECO:0000256" key="10">
    <source>
        <dbReference type="RuleBase" id="RU363035"/>
    </source>
</evidence>
<organism evidence="16 17">
    <name type="scientific">Diplodia seriata</name>
    <dbReference type="NCBI Taxonomy" id="420778"/>
    <lineage>
        <taxon>Eukaryota</taxon>
        <taxon>Fungi</taxon>
        <taxon>Dikarya</taxon>
        <taxon>Ascomycota</taxon>
        <taxon>Pezizomycotina</taxon>
        <taxon>Dothideomycetes</taxon>
        <taxon>Dothideomycetes incertae sedis</taxon>
        <taxon>Botryosphaeriales</taxon>
        <taxon>Botryosphaeriaceae</taxon>
        <taxon>Diplodia</taxon>
    </lineage>
</organism>
<dbReference type="Gene3D" id="1.10.730.10">
    <property type="entry name" value="Isoleucyl-tRNA Synthetase, Domain 1"/>
    <property type="match status" value="2"/>
</dbReference>
<proteinExistence type="inferred from homology"/>
<dbReference type="InterPro" id="IPR025709">
    <property type="entry name" value="Leu_tRNA-synth_edit"/>
</dbReference>
<keyword evidence="7 10" id="KW-0030">Aminoacyl-tRNA synthetase</keyword>
<evidence type="ECO:0000256" key="6">
    <source>
        <dbReference type="ARBA" id="ARBA00022917"/>
    </source>
</evidence>
<dbReference type="Gene3D" id="3.90.740.10">
    <property type="entry name" value="Valyl/Leucyl/Isoleucyl-tRNA synthetase, editing domain"/>
    <property type="match status" value="1"/>
</dbReference>
<evidence type="ECO:0000259" key="13">
    <source>
        <dbReference type="Pfam" id="PF08264"/>
    </source>
</evidence>
<evidence type="ECO:0000313" key="17">
    <source>
        <dbReference type="Proteomes" id="UP001430584"/>
    </source>
</evidence>
<dbReference type="EMBL" id="JAJVCZ030000002">
    <property type="protein sequence ID" value="KAL0262750.1"/>
    <property type="molecule type" value="Genomic_DNA"/>
</dbReference>
<comment type="caution">
    <text evidence="16">The sequence shown here is derived from an EMBL/GenBank/DDBJ whole genome shotgun (WGS) entry which is preliminary data.</text>
</comment>
<feature type="domain" description="Aminoacyl-tRNA synthetase class Ia" evidence="12">
    <location>
        <begin position="467"/>
        <end position="632"/>
    </location>
</feature>
<evidence type="ECO:0000256" key="8">
    <source>
        <dbReference type="ARBA" id="ARBA00030520"/>
    </source>
</evidence>
<dbReference type="PANTHER" id="PTHR43740">
    <property type="entry name" value="LEUCYL-TRNA SYNTHETASE"/>
    <property type="match status" value="1"/>
</dbReference>
<reference evidence="16 17" key="1">
    <citation type="submission" date="2024-02" db="EMBL/GenBank/DDBJ databases">
        <title>De novo assembly and annotation of 12 fungi associated with fruit tree decline syndrome in Ontario, Canada.</title>
        <authorList>
            <person name="Sulman M."/>
            <person name="Ellouze W."/>
            <person name="Ilyukhin E."/>
        </authorList>
    </citation>
    <scope>NUCLEOTIDE SEQUENCE [LARGE SCALE GENOMIC DNA]</scope>
    <source>
        <strain evidence="16 17">FDS-637</strain>
    </source>
</reference>
<dbReference type="InterPro" id="IPR009008">
    <property type="entry name" value="Val/Leu/Ile-tRNA-synth_edit"/>
</dbReference>
<keyword evidence="4 10" id="KW-0547">Nucleotide-binding</keyword>
<gene>
    <name evidence="16" type="ORF">SLS55_001722</name>
</gene>
<evidence type="ECO:0000256" key="3">
    <source>
        <dbReference type="ARBA" id="ARBA00022598"/>
    </source>
</evidence>
<dbReference type="InterPro" id="IPR014729">
    <property type="entry name" value="Rossmann-like_a/b/a_fold"/>
</dbReference>
<dbReference type="PANTHER" id="PTHR43740:SF2">
    <property type="entry name" value="LEUCINE--TRNA LIGASE, MITOCHONDRIAL"/>
    <property type="match status" value="1"/>
</dbReference>
<evidence type="ECO:0000256" key="2">
    <source>
        <dbReference type="ARBA" id="ARBA00013164"/>
    </source>
</evidence>
<comment type="similarity">
    <text evidence="1 10">Belongs to the class-I aminoacyl-tRNA synthetase family.</text>
</comment>
<dbReference type="Proteomes" id="UP001430584">
    <property type="component" value="Unassembled WGS sequence"/>
</dbReference>
<dbReference type="Pfam" id="PF00133">
    <property type="entry name" value="tRNA-synt_1"/>
    <property type="match status" value="1"/>
</dbReference>
<keyword evidence="6 10" id="KW-0648">Protein biosynthesis</keyword>
<feature type="domain" description="Methionyl/Valyl/Leucyl/Isoleucyl-tRNA synthetase anticodon-binding" evidence="13">
    <location>
        <begin position="760"/>
        <end position="857"/>
    </location>
</feature>
<evidence type="ECO:0000256" key="4">
    <source>
        <dbReference type="ARBA" id="ARBA00022741"/>
    </source>
</evidence>
<dbReference type="SUPFAM" id="SSF50677">
    <property type="entry name" value="ValRS/IleRS/LeuRS editing domain"/>
    <property type="match status" value="1"/>
</dbReference>
<dbReference type="SUPFAM" id="SSF47323">
    <property type="entry name" value="Anticodon-binding domain of a subclass of class I aminoacyl-tRNA synthetases"/>
    <property type="match status" value="1"/>
</dbReference>
<accession>A0ABR3CQ49</accession>
<evidence type="ECO:0000259" key="14">
    <source>
        <dbReference type="Pfam" id="PF09334"/>
    </source>
</evidence>
<feature type="compositionally biased region" description="Basic and acidic residues" evidence="11">
    <location>
        <begin position="637"/>
        <end position="649"/>
    </location>
</feature>
<evidence type="ECO:0000256" key="9">
    <source>
        <dbReference type="ARBA" id="ARBA00047469"/>
    </source>
</evidence>
<dbReference type="NCBIfam" id="TIGR00396">
    <property type="entry name" value="leuS_bact"/>
    <property type="match status" value="1"/>
</dbReference>
<evidence type="ECO:0000256" key="11">
    <source>
        <dbReference type="SAM" id="MobiDB-lite"/>
    </source>
</evidence>
<dbReference type="EC" id="6.1.1.4" evidence="2"/>
<dbReference type="InterPro" id="IPR013155">
    <property type="entry name" value="M/V/L/I-tRNA-synth_anticd-bd"/>
</dbReference>
<dbReference type="PRINTS" id="PR00985">
    <property type="entry name" value="TRNASYNTHLEU"/>
</dbReference>
<dbReference type="InterPro" id="IPR001412">
    <property type="entry name" value="aa-tRNA-synth_I_CS"/>
</dbReference>
<dbReference type="CDD" id="cd00812">
    <property type="entry name" value="LeuRS_core"/>
    <property type="match status" value="1"/>
</dbReference>
<dbReference type="GeneID" id="92005807"/>
<protein>
    <recommendedName>
        <fullName evidence="2">leucine--tRNA ligase</fullName>
        <ecNumber evidence="2">6.1.1.4</ecNumber>
    </recommendedName>
    <alternativeName>
        <fullName evidence="8">Leucyl-tRNA synthetase</fullName>
    </alternativeName>
</protein>
<keyword evidence="3 10" id="KW-0436">Ligase</keyword>
<evidence type="ECO:0000256" key="5">
    <source>
        <dbReference type="ARBA" id="ARBA00022840"/>
    </source>
</evidence>
<evidence type="ECO:0000259" key="15">
    <source>
        <dbReference type="Pfam" id="PF13603"/>
    </source>
</evidence>
<keyword evidence="5 10" id="KW-0067">ATP-binding</keyword>
<dbReference type="InterPro" id="IPR009080">
    <property type="entry name" value="tRNAsynth_Ia_anticodon-bd"/>
</dbReference>
<dbReference type="SUPFAM" id="SSF52374">
    <property type="entry name" value="Nucleotidylyl transferase"/>
    <property type="match status" value="1"/>
</dbReference>
<dbReference type="RefSeq" id="XP_066635779.1">
    <property type="nucleotide sequence ID" value="XM_066773212.1"/>
</dbReference>
<dbReference type="Pfam" id="PF13603">
    <property type="entry name" value="tRNA-synt_1_2"/>
    <property type="match status" value="1"/>
</dbReference>
<dbReference type="PROSITE" id="PS00178">
    <property type="entry name" value="AA_TRNA_LIGASE_I"/>
    <property type="match status" value="1"/>
</dbReference>